<dbReference type="eggNOG" id="KOG2837">
    <property type="taxonomic scope" value="Eukaryota"/>
</dbReference>
<evidence type="ECO:0000256" key="3">
    <source>
        <dbReference type="ARBA" id="ARBA00022771"/>
    </source>
</evidence>
<feature type="domain" description="C2H2-type" evidence="6">
    <location>
        <begin position="28"/>
        <end position="50"/>
    </location>
</feature>
<evidence type="ECO:0000256" key="4">
    <source>
        <dbReference type="ARBA" id="ARBA00022833"/>
    </source>
</evidence>
<organism evidence="8">
    <name type="scientific">Spathaspora passalidarum (strain NRRL Y-27907 / 11-Y1)</name>
    <dbReference type="NCBI Taxonomy" id="619300"/>
    <lineage>
        <taxon>Eukaryota</taxon>
        <taxon>Fungi</taxon>
        <taxon>Dikarya</taxon>
        <taxon>Ascomycota</taxon>
        <taxon>Saccharomycotina</taxon>
        <taxon>Pichiomycetes</taxon>
        <taxon>Debaryomycetaceae</taxon>
        <taxon>Spathaspora</taxon>
    </lineage>
</organism>
<dbReference type="SUPFAM" id="SSF57667">
    <property type="entry name" value="beta-beta-alpha zinc fingers"/>
    <property type="match status" value="1"/>
</dbReference>
<dbReference type="AlphaFoldDB" id="G3AEA5"/>
<dbReference type="GO" id="GO:0008270">
    <property type="term" value="F:zinc ion binding"/>
    <property type="evidence" value="ECO:0007669"/>
    <property type="project" value="UniProtKB-KW"/>
</dbReference>
<dbReference type="RefSeq" id="XP_007373051.1">
    <property type="nucleotide sequence ID" value="XM_007372989.1"/>
</dbReference>
<dbReference type="FunFam" id="1.10.10.2030:FF:000001">
    <property type="entry name" value="DNA/RNA-binding protein KIN17, putative"/>
    <property type="match status" value="1"/>
</dbReference>
<dbReference type="PANTHER" id="PTHR12805:SF0">
    <property type="entry name" value="DNA_RNA-BINDING PROTEIN KIN17"/>
    <property type="match status" value="1"/>
</dbReference>
<dbReference type="Gene3D" id="1.10.10.2030">
    <property type="entry name" value="DNA/RNA-binding protein Kin17, conserved domain"/>
    <property type="match status" value="1"/>
</dbReference>
<keyword evidence="2" id="KW-0479">Metal-binding</keyword>
<dbReference type="OrthoDB" id="10266249at2759"/>
<evidence type="ECO:0000313" key="8">
    <source>
        <dbReference type="Proteomes" id="UP000000709"/>
    </source>
</evidence>
<dbReference type="KEGG" id="spaa:SPAPADRAFT_53829"/>
<dbReference type="EMBL" id="GL996499">
    <property type="protein sequence ID" value="EGW35639.1"/>
    <property type="molecule type" value="Genomic_DNA"/>
</dbReference>
<dbReference type="GO" id="GO:0003690">
    <property type="term" value="F:double-stranded DNA binding"/>
    <property type="evidence" value="ECO:0007669"/>
    <property type="project" value="TreeGrafter"/>
</dbReference>
<keyword evidence="3" id="KW-0863">Zinc-finger</keyword>
<evidence type="ECO:0000313" key="7">
    <source>
        <dbReference type="EMBL" id="EGW35639.1"/>
    </source>
</evidence>
<dbReference type="InterPro" id="IPR036236">
    <property type="entry name" value="Znf_C2H2_sf"/>
</dbReference>
<dbReference type="SMART" id="SM01253">
    <property type="entry name" value="Kin17_mid"/>
    <property type="match status" value="1"/>
</dbReference>
<dbReference type="Proteomes" id="UP000000709">
    <property type="component" value="Unassembled WGS sequence"/>
</dbReference>
<evidence type="ECO:0000256" key="2">
    <source>
        <dbReference type="ARBA" id="ARBA00022723"/>
    </source>
</evidence>
<keyword evidence="4" id="KW-0862">Zinc</keyword>
<sequence length="229" mass="25990">MAKAQLGTSKYQAKKLKAAGLQKLKYYCQLCQKQCRDANGFKNHLASPSHMGRISNIQSSGEAKTLVDTYSSQFQSDFINLLRINHGTKKINANRFYQEYIQSKDHIHMNSTRWNSLTSFVKYLGKNGIVRVENPNEEEFNLEIRLIDQSQQQVKESREKEIKNDEELTVKLLNQKIKQGKEKDLESNASHSPPPPPPVTAVVSGPVKLSLKSKKKSVAPKLTSIFNQE</sequence>
<dbReference type="InterPro" id="IPR038254">
    <property type="entry name" value="KIN17_WH-like_sf"/>
</dbReference>
<dbReference type="InterPro" id="IPR013087">
    <property type="entry name" value="Znf_C2H2_type"/>
</dbReference>
<dbReference type="Pfam" id="PF25095">
    <property type="entry name" value="C2H2-zf_KIN17"/>
    <property type="match status" value="1"/>
</dbReference>
<dbReference type="GO" id="GO:0006260">
    <property type="term" value="P:DNA replication"/>
    <property type="evidence" value="ECO:0007669"/>
    <property type="project" value="TreeGrafter"/>
</dbReference>
<proteinExistence type="inferred from homology"/>
<evidence type="ECO:0000259" key="6">
    <source>
        <dbReference type="PROSITE" id="PS00028"/>
    </source>
</evidence>
<keyword evidence="8" id="KW-1185">Reference proteome</keyword>
<dbReference type="Gene3D" id="3.30.160.60">
    <property type="entry name" value="Classic Zinc Finger"/>
    <property type="match status" value="1"/>
</dbReference>
<gene>
    <name evidence="7" type="ORF">SPAPADRAFT_53829</name>
</gene>
<dbReference type="InterPro" id="IPR019447">
    <property type="entry name" value="DNA/RNA-bd_Kin17_WH-like_dom"/>
</dbReference>
<feature type="region of interest" description="Disordered" evidence="5">
    <location>
        <begin position="179"/>
        <end position="206"/>
    </location>
</feature>
<dbReference type="PANTHER" id="PTHR12805">
    <property type="entry name" value="KIN17 KIN, ANTIGENIC DETERMINANT OF RECA PROTEIN HOMOLOG"/>
    <property type="match status" value="1"/>
</dbReference>
<accession>G3AEA5</accession>
<evidence type="ECO:0000256" key="1">
    <source>
        <dbReference type="ARBA" id="ARBA00008517"/>
    </source>
</evidence>
<dbReference type="GO" id="GO:0006974">
    <property type="term" value="P:DNA damage response"/>
    <property type="evidence" value="ECO:0007669"/>
    <property type="project" value="TreeGrafter"/>
</dbReference>
<reference evidence="7 8" key="1">
    <citation type="journal article" date="2011" name="Proc. Natl. Acad. Sci. U.S.A.">
        <title>Comparative genomics of xylose-fermenting fungi for enhanced biofuel production.</title>
        <authorList>
            <person name="Wohlbach D.J."/>
            <person name="Kuo A."/>
            <person name="Sato T.K."/>
            <person name="Potts K.M."/>
            <person name="Salamov A.A."/>
            <person name="LaButti K.M."/>
            <person name="Sun H."/>
            <person name="Clum A."/>
            <person name="Pangilinan J.L."/>
            <person name="Lindquist E.A."/>
            <person name="Lucas S."/>
            <person name="Lapidus A."/>
            <person name="Jin M."/>
            <person name="Gunawan C."/>
            <person name="Balan V."/>
            <person name="Dale B.E."/>
            <person name="Jeffries T.W."/>
            <person name="Zinkel R."/>
            <person name="Barry K.W."/>
            <person name="Grigoriev I.V."/>
            <person name="Gasch A.P."/>
        </authorList>
    </citation>
    <scope>NUCLEOTIDE SEQUENCE [LARGE SCALE GENOMIC DNA]</scope>
    <source>
        <strain evidence="8">NRRL Y-27907 / 11-Y1</strain>
    </source>
</reference>
<dbReference type="InterPro" id="IPR056767">
    <property type="entry name" value="C2H2-Znf_KIN17"/>
</dbReference>
<dbReference type="PROSITE" id="PS00028">
    <property type="entry name" value="ZINC_FINGER_C2H2_1"/>
    <property type="match status" value="1"/>
</dbReference>
<dbReference type="GO" id="GO:0005634">
    <property type="term" value="C:nucleus"/>
    <property type="evidence" value="ECO:0007669"/>
    <property type="project" value="TreeGrafter"/>
</dbReference>
<comment type="similarity">
    <text evidence="1">Belongs to the KIN17 family.</text>
</comment>
<evidence type="ECO:0000256" key="5">
    <source>
        <dbReference type="SAM" id="MobiDB-lite"/>
    </source>
</evidence>
<dbReference type="Pfam" id="PF10357">
    <property type="entry name" value="WH_KIN17"/>
    <property type="match status" value="1"/>
</dbReference>
<dbReference type="InterPro" id="IPR037321">
    <property type="entry name" value="KIN17-like"/>
</dbReference>
<name>G3AEA5_SPAPN</name>
<dbReference type="STRING" id="619300.G3AEA5"/>
<dbReference type="InParanoid" id="G3AEA5"/>
<dbReference type="GeneID" id="18871813"/>
<dbReference type="FunCoup" id="G3AEA5">
    <property type="interactions" value="329"/>
</dbReference>
<dbReference type="HOGENOM" id="CLU_030065_2_0_1"/>
<protein>
    <recommendedName>
        <fullName evidence="6">C2H2-type domain-containing protein</fullName>
    </recommendedName>
</protein>
<dbReference type="OMA" id="KWVANKM"/>